<dbReference type="Proteomes" id="UP000177925">
    <property type="component" value="Unassembled WGS sequence"/>
</dbReference>
<dbReference type="EMBL" id="MFSS01000116">
    <property type="protein sequence ID" value="OGI41789.1"/>
    <property type="molecule type" value="Genomic_DNA"/>
</dbReference>
<dbReference type="NCBIfam" id="TIGR03317">
    <property type="entry name" value="ygfZ_signature"/>
    <property type="match status" value="1"/>
</dbReference>
<name>A0A1F6T9N7_9PROT</name>
<dbReference type="InterPro" id="IPR017703">
    <property type="entry name" value="YgfZ/GCV_T_CS"/>
</dbReference>
<accession>A0A1F6T9N7</accession>
<sequence length="350" mass="37387">MIDWNDRWKEFLIEQGAVVGDDGVRHFAEADPHAQSRLAAADDILADLSHLGLIRADGPDAAAFLQDQLSNDIRRVDAGHGQLSAYCLPNGRMLALVRVFLRAGAYYLQLPATIQPATLARLKLFVLRAKVTLASADREFVRLGLSGPIAPRLLRAAGLTPPEHTDEAAEQDGITLLRLPGPHPRFEIIAGLEAGQRLWTTLAGQTAAVGASAWSWLDIAAGVPMLQPGAIGEFIPQMVNLDLLDGVSFQKGCYPGQEIVARVHHLGRVKQRLFLGHVAAGARPAVGVTIRAAGSDQGVGRVVDAQPAPAGGYDLAAVIDLDRIETALYLDGIPGPRLTLQKPPFSTGNF</sequence>
<dbReference type="Pfam" id="PF01571">
    <property type="entry name" value="GCV_T"/>
    <property type="match status" value="1"/>
</dbReference>
<dbReference type="InterPro" id="IPR045179">
    <property type="entry name" value="YgfZ/GcvT"/>
</dbReference>
<dbReference type="Gene3D" id="3.30.70.1630">
    <property type="match status" value="1"/>
</dbReference>
<dbReference type="PIRSF" id="PIRSF006487">
    <property type="entry name" value="GcvT"/>
    <property type="match status" value="1"/>
</dbReference>
<feature type="binding site" evidence="1">
    <location>
        <position position="187"/>
    </location>
    <ligand>
        <name>substrate</name>
    </ligand>
</feature>
<protein>
    <recommendedName>
        <fullName evidence="2">GCVT N-terminal domain-containing protein</fullName>
    </recommendedName>
</protein>
<dbReference type="InterPro" id="IPR006222">
    <property type="entry name" value="GCVT_N"/>
</dbReference>
<evidence type="ECO:0000313" key="3">
    <source>
        <dbReference type="EMBL" id="OGI41789.1"/>
    </source>
</evidence>
<dbReference type="SUPFAM" id="SSF103025">
    <property type="entry name" value="Folate-binding domain"/>
    <property type="match status" value="1"/>
</dbReference>
<evidence type="ECO:0000259" key="2">
    <source>
        <dbReference type="Pfam" id="PF01571"/>
    </source>
</evidence>
<dbReference type="AlphaFoldDB" id="A0A1F6T9N7"/>
<comment type="caution">
    <text evidence="3">The sequence shown here is derived from an EMBL/GenBank/DDBJ whole genome shotgun (WGS) entry which is preliminary data.</text>
</comment>
<gene>
    <name evidence="3" type="ORF">A2150_01450</name>
</gene>
<evidence type="ECO:0000313" key="4">
    <source>
        <dbReference type="Proteomes" id="UP000177925"/>
    </source>
</evidence>
<dbReference type="Gene3D" id="2.40.30.160">
    <property type="match status" value="1"/>
</dbReference>
<evidence type="ECO:0000256" key="1">
    <source>
        <dbReference type="PIRSR" id="PIRSR006487-1"/>
    </source>
</evidence>
<dbReference type="PANTHER" id="PTHR22602:SF0">
    <property type="entry name" value="TRANSFERASE CAF17, MITOCHONDRIAL-RELATED"/>
    <property type="match status" value="1"/>
</dbReference>
<dbReference type="PANTHER" id="PTHR22602">
    <property type="entry name" value="TRANSFERASE CAF17, MITOCHONDRIAL-RELATED"/>
    <property type="match status" value="1"/>
</dbReference>
<dbReference type="STRING" id="1817758.A2150_01450"/>
<dbReference type="GO" id="GO:0016226">
    <property type="term" value="P:iron-sulfur cluster assembly"/>
    <property type="evidence" value="ECO:0007669"/>
    <property type="project" value="TreeGrafter"/>
</dbReference>
<organism evidence="3 4">
    <name type="scientific">Candidatus Muproteobacteria bacterium RBG_16_64_11</name>
    <dbReference type="NCBI Taxonomy" id="1817758"/>
    <lineage>
        <taxon>Bacteria</taxon>
        <taxon>Pseudomonadati</taxon>
        <taxon>Pseudomonadota</taxon>
        <taxon>Candidatus Muproteobacteria</taxon>
    </lineage>
</organism>
<dbReference type="Gene3D" id="3.30.70.1400">
    <property type="entry name" value="Aminomethyltransferase beta-barrel domains"/>
    <property type="match status" value="1"/>
</dbReference>
<feature type="domain" description="GCVT N-terminal" evidence="2">
    <location>
        <begin position="44"/>
        <end position="156"/>
    </location>
</feature>
<reference evidence="3 4" key="1">
    <citation type="journal article" date="2016" name="Nat. Commun.">
        <title>Thousands of microbial genomes shed light on interconnected biogeochemical processes in an aquifer system.</title>
        <authorList>
            <person name="Anantharaman K."/>
            <person name="Brown C.T."/>
            <person name="Hug L.A."/>
            <person name="Sharon I."/>
            <person name="Castelle C.J."/>
            <person name="Probst A.J."/>
            <person name="Thomas B.C."/>
            <person name="Singh A."/>
            <person name="Wilkins M.J."/>
            <person name="Karaoz U."/>
            <person name="Brodie E.L."/>
            <person name="Williams K.H."/>
            <person name="Hubbard S.S."/>
            <person name="Banfield J.F."/>
        </authorList>
    </citation>
    <scope>NUCLEOTIDE SEQUENCE [LARGE SCALE GENOMIC DNA]</scope>
</reference>
<proteinExistence type="predicted"/>